<dbReference type="RefSeq" id="WP_221031575.1">
    <property type="nucleotide sequence ID" value="NZ_CP139781.1"/>
</dbReference>
<accession>A0ABZ1C489</accession>
<protein>
    <submittedName>
        <fullName evidence="1">DUF3800 domain-containing protein</fullName>
    </submittedName>
</protein>
<dbReference type="EMBL" id="CP139781">
    <property type="protein sequence ID" value="WRQ86063.1"/>
    <property type="molecule type" value="Genomic_DNA"/>
</dbReference>
<evidence type="ECO:0000313" key="2">
    <source>
        <dbReference type="Proteomes" id="UP000738431"/>
    </source>
</evidence>
<organism evidence="1 2">
    <name type="scientific">Actomonas aquatica</name>
    <dbReference type="NCBI Taxonomy" id="2866162"/>
    <lineage>
        <taxon>Bacteria</taxon>
        <taxon>Pseudomonadati</taxon>
        <taxon>Verrucomicrobiota</taxon>
        <taxon>Opitutia</taxon>
        <taxon>Opitutales</taxon>
        <taxon>Opitutaceae</taxon>
        <taxon>Actomonas</taxon>
    </lineage>
</organism>
<dbReference type="Proteomes" id="UP000738431">
    <property type="component" value="Chromosome"/>
</dbReference>
<dbReference type="InterPro" id="IPR024524">
    <property type="entry name" value="DUF3800"/>
</dbReference>
<keyword evidence="2" id="KW-1185">Reference proteome</keyword>
<reference evidence="1 2" key="1">
    <citation type="submission" date="2023-12" db="EMBL/GenBank/DDBJ databases">
        <title>Description of an unclassified Opitutus bacterium of Verrucomicrobiota.</title>
        <authorList>
            <person name="Zhang D.-F."/>
        </authorList>
    </citation>
    <scope>NUCLEOTIDE SEQUENCE [LARGE SCALE GENOMIC DNA]</scope>
    <source>
        <strain evidence="1 2">WL0086</strain>
    </source>
</reference>
<gene>
    <name evidence="1" type="ORF">K1X11_014710</name>
</gene>
<dbReference type="Pfam" id="PF12686">
    <property type="entry name" value="DUF3800"/>
    <property type="match status" value="1"/>
</dbReference>
<proteinExistence type="predicted"/>
<evidence type="ECO:0000313" key="1">
    <source>
        <dbReference type="EMBL" id="WRQ86063.1"/>
    </source>
</evidence>
<sequence length="223" mass="26213">MCDPTRHLYIFLDEAGNLDFSPKGTKYFQLAALTKERPFHAYKELTELKYDLVELGTNLEYFHASENAQPVRNRVFDIIRRNLEGVRIDVLVVEKRKTGPALQPVERFYPQMLGYLLRYILEQHDLQRFREVIVITDALPLKKKKAAIEKAIRQTLAKMLPANARYRVLHHESKSNLDLQIADYCNWALFRKWKDGDLRSYNVIAPAVRSEFDIFRTGTTLYY</sequence>
<name>A0ABZ1C489_9BACT</name>